<name>A0A6N6VMP6_9BACT</name>
<organism evidence="2 3">
    <name type="scientific">Silvanigrella paludirubra</name>
    <dbReference type="NCBI Taxonomy" id="2499159"/>
    <lineage>
        <taxon>Bacteria</taxon>
        <taxon>Pseudomonadati</taxon>
        <taxon>Bdellovibrionota</taxon>
        <taxon>Oligoflexia</taxon>
        <taxon>Silvanigrellales</taxon>
        <taxon>Silvanigrellaceae</taxon>
        <taxon>Silvanigrella</taxon>
    </lineage>
</organism>
<dbReference type="Pfam" id="PF04233">
    <property type="entry name" value="Phage_Mu_F"/>
    <property type="match status" value="1"/>
</dbReference>
<sequence length="281" mass="32761">MNSIQFIEYALLNSKPNLKVRIQAEPPISLERQFQNEILNLAKPFFKKFRSDLLLKYDIWNDKYSLNLDSEDNEEDKSDIEIFFNNILKGIGIYFSYKILKSLISKFSQKILIYSKTKLSNQMEKIFKLKPFYSQENLKISINLWVEKNITKLNSNLIQCVQNSKISIYSMFEKEEKGKEFFKKQVIENQLKFESSIAFFARDQVSGLDGLLTKILHAEIGMDNFIWSTCRDDKVRPTHRALEGKLCSWSNLPKLNGISVFPGSENCCRCVARPIVSHKLI</sequence>
<evidence type="ECO:0000259" key="1">
    <source>
        <dbReference type="Pfam" id="PF04233"/>
    </source>
</evidence>
<accession>A0A6N6VMP6</accession>
<evidence type="ECO:0000313" key="3">
    <source>
        <dbReference type="Proteomes" id="UP000437748"/>
    </source>
</evidence>
<reference evidence="2 3" key="1">
    <citation type="submission" date="2019-10" db="EMBL/GenBank/DDBJ databases">
        <title>New species of Slilvanegrellaceae.</title>
        <authorList>
            <person name="Pitt A."/>
            <person name="Hahn M.W."/>
        </authorList>
    </citation>
    <scope>NUCLEOTIDE SEQUENCE [LARGE SCALE GENOMIC DNA]</scope>
    <source>
        <strain evidence="2 3">SP-Ram-0.45-NSY-1</strain>
    </source>
</reference>
<evidence type="ECO:0000313" key="2">
    <source>
        <dbReference type="EMBL" id="KAB8035823.1"/>
    </source>
</evidence>
<dbReference type="EMBL" id="WFLM01000009">
    <property type="protein sequence ID" value="KAB8035823.1"/>
    <property type="molecule type" value="Genomic_DNA"/>
</dbReference>
<dbReference type="AlphaFoldDB" id="A0A6N6VMP6"/>
<dbReference type="RefSeq" id="WP_153421848.1">
    <property type="nucleotide sequence ID" value="NZ_WFLM01000009.1"/>
</dbReference>
<dbReference type="Proteomes" id="UP000437748">
    <property type="component" value="Unassembled WGS sequence"/>
</dbReference>
<gene>
    <name evidence="2" type="ORF">GCL60_16470</name>
</gene>
<proteinExistence type="predicted"/>
<comment type="caution">
    <text evidence="2">The sequence shown here is derived from an EMBL/GenBank/DDBJ whole genome shotgun (WGS) entry which is preliminary data.</text>
</comment>
<protein>
    <recommendedName>
        <fullName evidence="1">Phage head morphogenesis domain-containing protein</fullName>
    </recommendedName>
</protein>
<dbReference type="InterPro" id="IPR006528">
    <property type="entry name" value="Phage_head_morphogenesis_dom"/>
</dbReference>
<feature type="domain" description="Phage head morphogenesis" evidence="1">
    <location>
        <begin position="198"/>
        <end position="272"/>
    </location>
</feature>
<dbReference type="OrthoDB" id="6637795at2"/>
<keyword evidence="3" id="KW-1185">Reference proteome</keyword>